<reference evidence="2" key="1">
    <citation type="submission" date="2014-03" db="EMBL/GenBank/DDBJ databases">
        <title>The sialotranscriptome of Amblyomma triste, Amblyomma parvum and Amblyomma cajennense ticks, uncovered by 454-based RNA-seq.</title>
        <authorList>
            <person name="Garcia G.R."/>
            <person name="Gardinassi L.G."/>
            <person name="Ribeiro J.M."/>
            <person name="Anatriello E."/>
            <person name="Ferreira B.R."/>
            <person name="Moreira H.N."/>
            <person name="Mafra C."/>
            <person name="Olegario M.M."/>
            <person name="Szabo P.J."/>
            <person name="Miranda-Santos I.K."/>
            <person name="Maruyama S.R."/>
        </authorList>
    </citation>
    <scope>NUCLEOTIDE SEQUENCE</scope>
    <source>
        <strain evidence="2">Uberlandia</strain>
        <tissue evidence="2">Salivary glands</tissue>
    </source>
</reference>
<proteinExistence type="evidence at transcript level"/>
<accession>A0A023FF77</accession>
<dbReference type="AlphaFoldDB" id="A0A023FF77"/>
<dbReference type="EMBL" id="GBBK01004898">
    <property type="protein sequence ID" value="JAC19584.1"/>
    <property type="molecule type" value="mRNA"/>
</dbReference>
<sequence length="88" mass="9668">MNLIDITLVACILLALACPLSASGKCPGSCTQQSCYSNKGASKDTGKTRYFPNKVTKKCEAYSSDRNCQGKFYETEQKCTECCKSYLQ</sequence>
<organism evidence="2">
    <name type="scientific">Amblyomma cajennense</name>
    <name type="common">Cayenne tick</name>
    <name type="synonym">Acarus cajennensis</name>
    <dbReference type="NCBI Taxonomy" id="34607"/>
    <lineage>
        <taxon>Eukaryota</taxon>
        <taxon>Metazoa</taxon>
        <taxon>Ecdysozoa</taxon>
        <taxon>Arthropoda</taxon>
        <taxon>Chelicerata</taxon>
        <taxon>Arachnida</taxon>
        <taxon>Acari</taxon>
        <taxon>Parasitiformes</taxon>
        <taxon>Ixodida</taxon>
        <taxon>Ixodoidea</taxon>
        <taxon>Ixodidae</taxon>
        <taxon>Amblyomminae</taxon>
        <taxon>Amblyomma</taxon>
    </lineage>
</organism>
<feature type="chain" id="PRO_5001516572" evidence="1">
    <location>
        <begin position="18"/>
        <end position="88"/>
    </location>
</feature>
<evidence type="ECO:0000313" key="2">
    <source>
        <dbReference type="EMBL" id="JAC19584.1"/>
    </source>
</evidence>
<evidence type="ECO:0000256" key="1">
    <source>
        <dbReference type="SAM" id="SignalP"/>
    </source>
</evidence>
<feature type="signal peptide" evidence="1">
    <location>
        <begin position="1"/>
        <end position="17"/>
    </location>
</feature>
<protein>
    <submittedName>
        <fullName evidence="2">Putative secreted protein</fullName>
    </submittedName>
</protein>
<keyword evidence="1" id="KW-0732">Signal</keyword>
<name>A0A023FF77_AMBCJ</name>